<dbReference type="PANTHER" id="PTHR11717">
    <property type="entry name" value="LOW MOLECULAR WEIGHT PROTEIN TYROSINE PHOSPHATASE"/>
    <property type="match status" value="1"/>
</dbReference>
<dbReference type="Pfam" id="PF01451">
    <property type="entry name" value="LMWPc"/>
    <property type="match status" value="1"/>
</dbReference>
<evidence type="ECO:0000256" key="5">
    <source>
        <dbReference type="ARBA" id="ARBA00051722"/>
    </source>
</evidence>
<evidence type="ECO:0000256" key="3">
    <source>
        <dbReference type="ARBA" id="ARBA00022801"/>
    </source>
</evidence>
<evidence type="ECO:0000256" key="4">
    <source>
        <dbReference type="ARBA" id="ARBA00022912"/>
    </source>
</evidence>
<dbReference type="EMBL" id="JBFOHL010000009">
    <property type="protein sequence ID" value="MEW9624780.1"/>
    <property type="molecule type" value="Genomic_DNA"/>
</dbReference>
<keyword evidence="4" id="KW-0904">Protein phosphatase</keyword>
<dbReference type="CDD" id="cd16343">
    <property type="entry name" value="LMWPTP"/>
    <property type="match status" value="1"/>
</dbReference>
<evidence type="ECO:0000313" key="8">
    <source>
        <dbReference type="Proteomes" id="UP001556170"/>
    </source>
</evidence>
<dbReference type="EC" id="3.1.3.48" evidence="2"/>
<gene>
    <name evidence="7" type="ORF">ABQJ56_11135</name>
</gene>
<name>A0ABV3QQ94_9GAMM</name>
<dbReference type="Proteomes" id="UP001556170">
    <property type="component" value="Unassembled WGS sequence"/>
</dbReference>
<dbReference type="SMART" id="SM00226">
    <property type="entry name" value="LMWPc"/>
    <property type="match status" value="1"/>
</dbReference>
<dbReference type="GO" id="GO:0004725">
    <property type="term" value="F:protein tyrosine phosphatase activity"/>
    <property type="evidence" value="ECO:0007669"/>
    <property type="project" value="UniProtKB-EC"/>
</dbReference>
<evidence type="ECO:0000256" key="1">
    <source>
        <dbReference type="ARBA" id="ARBA00011063"/>
    </source>
</evidence>
<evidence type="ECO:0000256" key="2">
    <source>
        <dbReference type="ARBA" id="ARBA00013064"/>
    </source>
</evidence>
<comment type="similarity">
    <text evidence="1">Belongs to the low molecular weight phosphotyrosine protein phosphatase family.</text>
</comment>
<dbReference type="PRINTS" id="PR00719">
    <property type="entry name" value="LMWPTPASE"/>
</dbReference>
<dbReference type="SUPFAM" id="SSF52788">
    <property type="entry name" value="Phosphotyrosine protein phosphatases I"/>
    <property type="match status" value="1"/>
</dbReference>
<keyword evidence="3 7" id="KW-0378">Hydrolase</keyword>
<dbReference type="PANTHER" id="PTHR11717:SF31">
    <property type="entry name" value="LOW MOLECULAR WEIGHT PROTEIN-TYROSINE-PHOSPHATASE ETP-RELATED"/>
    <property type="match status" value="1"/>
</dbReference>
<dbReference type="InterPro" id="IPR050438">
    <property type="entry name" value="LMW_PTPase"/>
</dbReference>
<comment type="caution">
    <text evidence="7">The sequence shown here is derived from an EMBL/GenBank/DDBJ whole genome shotgun (WGS) entry which is preliminary data.</text>
</comment>
<organism evidence="7 8">
    <name type="scientific">Rhodanobacter geophilus</name>
    <dbReference type="NCBI Taxonomy" id="3162488"/>
    <lineage>
        <taxon>Bacteria</taxon>
        <taxon>Pseudomonadati</taxon>
        <taxon>Pseudomonadota</taxon>
        <taxon>Gammaproteobacteria</taxon>
        <taxon>Lysobacterales</taxon>
        <taxon>Rhodanobacteraceae</taxon>
        <taxon>Rhodanobacter</taxon>
    </lineage>
</organism>
<comment type="catalytic activity">
    <reaction evidence="5">
        <text>O-phospho-L-tyrosyl-[protein] + H2O = L-tyrosyl-[protein] + phosphate</text>
        <dbReference type="Rhea" id="RHEA:10684"/>
        <dbReference type="Rhea" id="RHEA-COMP:10136"/>
        <dbReference type="Rhea" id="RHEA-COMP:20101"/>
        <dbReference type="ChEBI" id="CHEBI:15377"/>
        <dbReference type="ChEBI" id="CHEBI:43474"/>
        <dbReference type="ChEBI" id="CHEBI:46858"/>
        <dbReference type="ChEBI" id="CHEBI:61978"/>
        <dbReference type="EC" id="3.1.3.48"/>
    </reaction>
</comment>
<proteinExistence type="inferred from homology"/>
<evidence type="ECO:0000313" key="7">
    <source>
        <dbReference type="EMBL" id="MEW9624780.1"/>
    </source>
</evidence>
<dbReference type="InterPro" id="IPR017867">
    <property type="entry name" value="Tyr_phospatase_low_mol_wt"/>
</dbReference>
<evidence type="ECO:0000259" key="6">
    <source>
        <dbReference type="SMART" id="SM00226"/>
    </source>
</evidence>
<dbReference type="InterPro" id="IPR023485">
    <property type="entry name" value="Ptyr_pPase"/>
</dbReference>
<dbReference type="InterPro" id="IPR036196">
    <property type="entry name" value="Ptyr_pPase_sf"/>
</dbReference>
<keyword evidence="8" id="KW-1185">Reference proteome</keyword>
<dbReference type="Gene3D" id="3.40.50.2300">
    <property type="match status" value="1"/>
</dbReference>
<accession>A0ABV3QQ94</accession>
<dbReference type="RefSeq" id="WP_367845086.1">
    <property type="nucleotide sequence ID" value="NZ_JBFOHL010000009.1"/>
</dbReference>
<feature type="domain" description="Phosphotyrosine protein phosphatase I" evidence="6">
    <location>
        <begin position="2"/>
        <end position="134"/>
    </location>
</feature>
<protein>
    <recommendedName>
        <fullName evidence="2">protein-tyrosine-phosphatase</fullName>
        <ecNumber evidence="2">3.1.3.48</ecNumber>
    </recommendedName>
</protein>
<sequence length="135" mass="15316">MGNVCRSPTAEYLFRQRTRSRHVAFSSAGLYAPGGRPMDATALQLLAESGIDGTMHRARQLTPAMLREADLVLGMERSHVDAMIQLSPEIRGKAYLLDKWLNGNDIPDPYRQHRAAFEYVHEMIIRGVDSWKIYL</sequence>
<reference evidence="7 8" key="1">
    <citation type="submission" date="2024-06" db="EMBL/GenBank/DDBJ databases">
        <authorList>
            <person name="Woo H."/>
        </authorList>
    </citation>
    <scope>NUCLEOTIDE SEQUENCE [LARGE SCALE GENOMIC DNA]</scope>
    <source>
        <strain evidence="7 8">S2-g</strain>
    </source>
</reference>